<dbReference type="PATRIC" id="fig|1398.25.peg.783"/>
<dbReference type="Pfam" id="PF13175">
    <property type="entry name" value="AAA_15"/>
    <property type="match status" value="1"/>
</dbReference>
<keyword evidence="1" id="KW-0175">Coiled coil</keyword>
<dbReference type="SUPFAM" id="SSF52540">
    <property type="entry name" value="P-loop containing nucleoside triphosphate hydrolases"/>
    <property type="match status" value="1"/>
</dbReference>
<gene>
    <name evidence="3" type="ORF">B4099_1007</name>
</gene>
<proteinExistence type="predicted"/>
<sequence length="539" mass="63085">MSNLEFLLIQQALNREDLLEIRKVINASGKTITKSSISVYLNTFQPTLFEKPLITYKQSELKQLLNQYKLEIENFDSISKSKKADMRIALFSHLISEQTRFEEKQINIKDIQDDSLKTWDKLRDQLPYYTLFQSDRTNTDGDKEVQDPMKAITKEVLADLKDKLEEIKNEVVSKVEKIGEETIEKLKEFNEEIANQLITVPEIKSWDSLFKFNLDTDDGVPLNKRGSGVRRLILLSYFRAQAEKDAIRNNRRNIIYAIEEPETSQHPNYQRMIIDSLKTISEKEQYQVFITTHTPEIAQMVEKDSLILLQKDIEGHPQVVKNEDIKMQQITKTLGILPSIHSRVVICVEGPNDVNFIKNINKFVPEFKEIIDLENADISIYYLGGSNLKAWVNEDHFRKSNIFEFHLYDGDIPKYRDIVNTMNEKNDGRRFGVVTSLREMENYIPPRLIEEQFGVNLDEYLYMWNEFDIPEHLKKCTLPHITNMREKEKRIKQILNGCLTKKITADLLKEHGVYEEIAGWFQQIKEIYERTSGLTTTSR</sequence>
<dbReference type="PANTHER" id="PTHR43581:SF4">
    <property type="entry name" value="ATP_GTP PHOSPHATASE"/>
    <property type="match status" value="1"/>
</dbReference>
<reference evidence="3 4" key="1">
    <citation type="submission" date="2016-01" db="EMBL/GenBank/DDBJ databases">
        <title>Genome Sequences of Twelve Sporeforming Bacillus Species Isolated from Foods.</title>
        <authorList>
            <person name="Berendsen E.M."/>
            <person name="Wells-Bennik M.H."/>
            <person name="Krawcyk A.O."/>
            <person name="De Jong A."/>
            <person name="Holsappel S."/>
            <person name="Eijlander R.T."/>
            <person name="Kuipers O.P."/>
        </authorList>
    </citation>
    <scope>NUCLEOTIDE SEQUENCE [LARGE SCALE GENOMIC DNA]</scope>
    <source>
        <strain evidence="3 4">B4099</strain>
    </source>
</reference>
<comment type="caution">
    <text evidence="3">The sequence shown here is derived from an EMBL/GenBank/DDBJ whole genome shotgun (WGS) entry which is preliminary data.</text>
</comment>
<dbReference type="PANTHER" id="PTHR43581">
    <property type="entry name" value="ATP/GTP PHOSPHATASE"/>
    <property type="match status" value="1"/>
</dbReference>
<dbReference type="InterPro" id="IPR027417">
    <property type="entry name" value="P-loop_NTPase"/>
</dbReference>
<dbReference type="InterPro" id="IPR041685">
    <property type="entry name" value="AAA_GajA/Old/RecF-like"/>
</dbReference>
<feature type="domain" description="Endonuclease GajA/Old nuclease/RecF-like AAA" evidence="2">
    <location>
        <begin position="34"/>
        <end position="298"/>
    </location>
</feature>
<dbReference type="InterPro" id="IPR051396">
    <property type="entry name" value="Bact_Antivir_Def_Nuclease"/>
</dbReference>
<evidence type="ECO:0000313" key="3">
    <source>
        <dbReference type="EMBL" id="KYC63691.1"/>
    </source>
</evidence>
<evidence type="ECO:0000259" key="2">
    <source>
        <dbReference type="Pfam" id="PF13175"/>
    </source>
</evidence>
<organism evidence="3 4">
    <name type="scientific">Heyndrickxia coagulans</name>
    <name type="common">Weizmannia coagulans</name>
    <dbReference type="NCBI Taxonomy" id="1398"/>
    <lineage>
        <taxon>Bacteria</taxon>
        <taxon>Bacillati</taxon>
        <taxon>Bacillota</taxon>
        <taxon>Bacilli</taxon>
        <taxon>Bacillales</taxon>
        <taxon>Bacillaceae</taxon>
        <taxon>Heyndrickxia</taxon>
    </lineage>
</organism>
<dbReference type="Proteomes" id="UP000075304">
    <property type="component" value="Unassembled WGS sequence"/>
</dbReference>
<dbReference type="EMBL" id="LQYI01000109">
    <property type="protein sequence ID" value="KYC63691.1"/>
    <property type="molecule type" value="Genomic_DNA"/>
</dbReference>
<evidence type="ECO:0000256" key="1">
    <source>
        <dbReference type="SAM" id="Coils"/>
    </source>
</evidence>
<name>A0A150K2V6_HEYCO</name>
<accession>A0A150K2V6</accession>
<dbReference type="Gene3D" id="3.40.50.300">
    <property type="entry name" value="P-loop containing nucleotide triphosphate hydrolases"/>
    <property type="match status" value="1"/>
</dbReference>
<evidence type="ECO:0000313" key="4">
    <source>
        <dbReference type="Proteomes" id="UP000075304"/>
    </source>
</evidence>
<protein>
    <recommendedName>
        <fullName evidence="2">Endonuclease GajA/Old nuclease/RecF-like AAA domain-containing protein</fullName>
    </recommendedName>
</protein>
<feature type="coiled-coil region" evidence="1">
    <location>
        <begin position="150"/>
        <end position="177"/>
    </location>
</feature>
<dbReference type="AlphaFoldDB" id="A0A150K2V6"/>